<accession>A0A1W6CZH0</accession>
<dbReference type="KEGG" id="pcon:B0A89_12050"/>
<dbReference type="STRING" id="1945662.B0A89_12050"/>
<dbReference type="Proteomes" id="UP000193017">
    <property type="component" value="Chromosome"/>
</dbReference>
<evidence type="ECO:0000313" key="2">
    <source>
        <dbReference type="Proteomes" id="UP000193017"/>
    </source>
</evidence>
<reference evidence="1 2" key="1">
    <citation type="submission" date="2017-03" db="EMBL/GenBank/DDBJ databases">
        <title>Genome sequence of Paracoccus contaminans isolated from a water microcosm.</title>
        <authorList>
            <person name="Aurass P."/>
            <person name="Karste S."/>
            <person name="Trost E."/>
            <person name="Glaeser S.P."/>
            <person name="Kaempfer P."/>
            <person name="Flieger A."/>
        </authorList>
    </citation>
    <scope>NUCLEOTIDE SEQUENCE [LARGE SCALE GENOMIC DNA]</scope>
    <source>
        <strain evidence="2">RKI 16-01929T\LMG 29738T\CCM 8701T\CIP 111112T</strain>
    </source>
</reference>
<evidence type="ECO:0000313" key="1">
    <source>
        <dbReference type="EMBL" id="ARJ70246.1"/>
    </source>
</evidence>
<dbReference type="OrthoDB" id="5734415at2"/>
<evidence type="ECO:0008006" key="3">
    <source>
        <dbReference type="Google" id="ProtNLM"/>
    </source>
</evidence>
<dbReference type="Gene3D" id="3.40.50.300">
    <property type="entry name" value="P-loop containing nucleotide triphosphate hydrolases"/>
    <property type="match status" value="1"/>
</dbReference>
<protein>
    <recommendedName>
        <fullName evidence="3">Sulfotransferase family protein</fullName>
    </recommendedName>
</protein>
<organism evidence="1 2">
    <name type="scientific">Paracoccus contaminans</name>
    <dbReference type="NCBI Taxonomy" id="1945662"/>
    <lineage>
        <taxon>Bacteria</taxon>
        <taxon>Pseudomonadati</taxon>
        <taxon>Pseudomonadota</taxon>
        <taxon>Alphaproteobacteria</taxon>
        <taxon>Rhodobacterales</taxon>
        <taxon>Paracoccaceae</taxon>
        <taxon>Paracoccus</taxon>
    </lineage>
</organism>
<dbReference type="RefSeq" id="WP_085378363.1">
    <property type="nucleotide sequence ID" value="NZ_CP020612.1"/>
</dbReference>
<dbReference type="AlphaFoldDB" id="A0A1W6CZH0"/>
<name>A0A1W6CZH0_9RHOB</name>
<gene>
    <name evidence="1" type="ORF">B0A89_12050</name>
</gene>
<dbReference type="InterPro" id="IPR027417">
    <property type="entry name" value="P-loop_NTPase"/>
</dbReference>
<dbReference type="EMBL" id="CP020612">
    <property type="protein sequence ID" value="ARJ70246.1"/>
    <property type="molecule type" value="Genomic_DNA"/>
</dbReference>
<keyword evidence="2" id="KW-1185">Reference proteome</keyword>
<proteinExistence type="predicted"/>
<sequence length="292" mass="32463">MRTVILHYHIYKNAGTSFDHVLSHSFGDRHEVFDGPYPFFVIDQEQLDRTIMRRPGAVAFSSHQIVLPPPSSVDYRTLSAIFLRNPFLRIASVYRFKRGPETGDGTPVAALPPEAQPAALRALNLPEELAAQIDVTSTGVAARHLDFADWLDHCLGSPAEIGNVSNAQVRFFSSPYRMRPAQRRTATGMEYDLGTALRTLSGVELLGRTEHFDADVARFARILDQDHAITLSIPPDTRKNVTEAPRAPTPQRVEALLSSLPAGLRRRFEAANAQDLALYERACALIESDHRP</sequence>